<name>A0A0F6IIQ4_LEPIR</name>
<gene>
    <name evidence="1" type="ORF">LEP1GSC079_1816</name>
</gene>
<organism evidence="1 2">
    <name type="scientific">Leptospira interrogans str. FPW1039</name>
    <dbReference type="NCBI Taxonomy" id="1193040"/>
    <lineage>
        <taxon>Bacteria</taxon>
        <taxon>Pseudomonadati</taxon>
        <taxon>Spirochaetota</taxon>
        <taxon>Spirochaetia</taxon>
        <taxon>Leptospirales</taxon>
        <taxon>Leptospiraceae</taxon>
        <taxon>Leptospira</taxon>
    </lineage>
</organism>
<evidence type="ECO:0000313" key="1">
    <source>
        <dbReference type="EMBL" id="EMJ37929.1"/>
    </source>
</evidence>
<proteinExistence type="predicted"/>
<dbReference type="EMBL" id="AKWR02000057">
    <property type="protein sequence ID" value="EMJ37929.1"/>
    <property type="molecule type" value="Genomic_DNA"/>
</dbReference>
<protein>
    <submittedName>
        <fullName evidence="1">Uncharacterized protein</fullName>
    </submittedName>
</protein>
<reference evidence="1 2" key="1">
    <citation type="submission" date="2013-01" db="EMBL/GenBank/DDBJ databases">
        <authorList>
            <person name="Harkins D.M."/>
            <person name="Durkin A.S."/>
            <person name="Brinkac L.M."/>
            <person name="Haft D.H."/>
            <person name="Selengut J.D."/>
            <person name="Sanka R."/>
            <person name="DePew J."/>
            <person name="Purushe J."/>
            <person name="Peacock S.J."/>
            <person name="Thaipadungpanit J."/>
            <person name="Wuthiekanun V.W."/>
            <person name="Day N.P."/>
            <person name="Vinetz J.M."/>
            <person name="Sutton G.G."/>
            <person name="Nierman W.C."/>
            <person name="Fouts D.E."/>
        </authorList>
    </citation>
    <scope>NUCLEOTIDE SEQUENCE [LARGE SCALE GENOMIC DNA]</scope>
    <source>
        <strain evidence="1 2">FPW1039</strain>
    </source>
</reference>
<evidence type="ECO:0000313" key="2">
    <source>
        <dbReference type="Proteomes" id="UP000012164"/>
    </source>
</evidence>
<dbReference type="AlphaFoldDB" id="A0A0F6IIQ4"/>
<sequence>MHNERISRLFQNRLGRGLRKTRIFQIATWSEAARYEGPQEIRF</sequence>
<comment type="caution">
    <text evidence="1">The sequence shown here is derived from an EMBL/GenBank/DDBJ whole genome shotgun (WGS) entry which is preliminary data.</text>
</comment>
<accession>A0A0F6IIQ4</accession>
<dbReference type="Proteomes" id="UP000012164">
    <property type="component" value="Unassembled WGS sequence"/>
</dbReference>